<protein>
    <submittedName>
        <fullName evidence="4">FecR family protein</fullName>
    </submittedName>
</protein>
<dbReference type="Proteomes" id="UP001589828">
    <property type="component" value="Unassembled WGS sequence"/>
</dbReference>
<reference evidence="4 5" key="1">
    <citation type="submission" date="2024-09" db="EMBL/GenBank/DDBJ databases">
        <authorList>
            <person name="Sun Q."/>
            <person name="Mori K."/>
        </authorList>
    </citation>
    <scope>NUCLEOTIDE SEQUENCE [LARGE SCALE GENOMIC DNA]</scope>
    <source>
        <strain evidence="4 5">NCAIM B.02415</strain>
    </source>
</reference>
<dbReference type="EMBL" id="JBHLTS010000022">
    <property type="protein sequence ID" value="MFC0515291.1"/>
    <property type="molecule type" value="Genomic_DNA"/>
</dbReference>
<feature type="domain" description="FecR protein" evidence="2">
    <location>
        <begin position="177"/>
        <end position="273"/>
    </location>
</feature>
<evidence type="ECO:0000256" key="1">
    <source>
        <dbReference type="SAM" id="Phobius"/>
    </source>
</evidence>
<sequence length="385" mass="42613">MDQERIYILIKKYRDNTATATERDELLKWYRENAYQDAEFPESEELAGEAMLARLNRETKPAKTKPIFRWVAAASIILILGIAALFVSKNIGDKSANGTQQLVKNDIPPGGNKAILTLANGKKISLTDAGNGQIANQNGIKVTKAANGQLVYTIIERSPNLPGAASGNEINTSDFNTIETPKGGQYQVVLPDGSKVWLNAYTSLKFPVSFNNQKERRVELTGEAYFEVAHNKELPFRVVTARQTVEVLGTHFNVNAYADDAATKTTLLQGLVRITAASKSAILNPGQQARLTSTLDVSEVNTADAIAWKNGYFNFDDEKLENIMRSVSRWYNVDVVFEDQSLKKETYGAVTTRFANITTLLKMMEQTGDARFSIQGTTITVSKRK</sequence>
<dbReference type="PANTHER" id="PTHR30273">
    <property type="entry name" value="PERIPLASMIC SIGNAL SENSOR AND SIGMA FACTOR ACTIVATOR FECR-RELATED"/>
    <property type="match status" value="1"/>
</dbReference>
<feature type="transmembrane region" description="Helical" evidence="1">
    <location>
        <begin position="67"/>
        <end position="87"/>
    </location>
</feature>
<dbReference type="Gene3D" id="2.60.120.1440">
    <property type="match status" value="1"/>
</dbReference>
<dbReference type="RefSeq" id="WP_377023126.1">
    <property type="nucleotide sequence ID" value="NZ_JBHLTS010000022.1"/>
</dbReference>
<gene>
    <name evidence="4" type="ORF">ACFFGT_13815</name>
</gene>
<accession>A0ABV6L776</accession>
<dbReference type="Pfam" id="PF04773">
    <property type="entry name" value="FecR"/>
    <property type="match status" value="1"/>
</dbReference>
<comment type="caution">
    <text evidence="4">The sequence shown here is derived from an EMBL/GenBank/DDBJ whole genome shotgun (WGS) entry which is preliminary data.</text>
</comment>
<dbReference type="PANTHER" id="PTHR30273:SF2">
    <property type="entry name" value="PROTEIN FECR"/>
    <property type="match status" value="1"/>
</dbReference>
<evidence type="ECO:0000259" key="3">
    <source>
        <dbReference type="Pfam" id="PF16344"/>
    </source>
</evidence>
<keyword evidence="1" id="KW-0472">Membrane</keyword>
<proteinExistence type="predicted"/>
<evidence type="ECO:0000313" key="5">
    <source>
        <dbReference type="Proteomes" id="UP001589828"/>
    </source>
</evidence>
<organism evidence="4 5">
    <name type="scientific">Mucilaginibacter angelicae</name>
    <dbReference type="NCBI Taxonomy" id="869718"/>
    <lineage>
        <taxon>Bacteria</taxon>
        <taxon>Pseudomonadati</taxon>
        <taxon>Bacteroidota</taxon>
        <taxon>Sphingobacteriia</taxon>
        <taxon>Sphingobacteriales</taxon>
        <taxon>Sphingobacteriaceae</taxon>
        <taxon>Mucilaginibacter</taxon>
    </lineage>
</organism>
<keyword evidence="5" id="KW-1185">Reference proteome</keyword>
<evidence type="ECO:0000259" key="2">
    <source>
        <dbReference type="Pfam" id="PF04773"/>
    </source>
</evidence>
<dbReference type="InterPro" id="IPR012373">
    <property type="entry name" value="Ferrdict_sens_TM"/>
</dbReference>
<feature type="domain" description="Protein FecR C-terminal" evidence="3">
    <location>
        <begin position="312"/>
        <end position="381"/>
    </location>
</feature>
<name>A0ABV6L776_9SPHI</name>
<keyword evidence="1" id="KW-1133">Transmembrane helix</keyword>
<dbReference type="InterPro" id="IPR032508">
    <property type="entry name" value="FecR_C"/>
</dbReference>
<dbReference type="InterPro" id="IPR006860">
    <property type="entry name" value="FecR"/>
</dbReference>
<evidence type="ECO:0000313" key="4">
    <source>
        <dbReference type="EMBL" id="MFC0515291.1"/>
    </source>
</evidence>
<dbReference type="Gene3D" id="3.55.50.30">
    <property type="match status" value="1"/>
</dbReference>
<dbReference type="Pfam" id="PF16344">
    <property type="entry name" value="FecR_C"/>
    <property type="match status" value="1"/>
</dbReference>
<keyword evidence="1" id="KW-0812">Transmembrane</keyword>
<dbReference type="PIRSF" id="PIRSF018266">
    <property type="entry name" value="FecR"/>
    <property type="match status" value="1"/>
</dbReference>